<dbReference type="EMBL" id="JABRWO010000011">
    <property type="protein sequence ID" value="MBA2116804.1"/>
    <property type="molecule type" value="Genomic_DNA"/>
</dbReference>
<evidence type="ECO:0000313" key="2">
    <source>
        <dbReference type="Proteomes" id="UP000551616"/>
    </source>
</evidence>
<proteinExistence type="predicted"/>
<protein>
    <submittedName>
        <fullName evidence="1">Uncharacterized protein</fullName>
    </submittedName>
</protein>
<dbReference type="Proteomes" id="UP000551616">
    <property type="component" value="Unassembled WGS sequence"/>
</dbReference>
<gene>
    <name evidence="1" type="ORF">HOV93_39960</name>
</gene>
<keyword evidence="2" id="KW-1185">Reference proteome</keyword>
<reference evidence="1 2" key="1">
    <citation type="submission" date="2020-05" db="EMBL/GenBank/DDBJ databases">
        <title>Bremerella alba sp. nov., a novel planctomycete isolated from the surface of the macroalga Fucus spiralis.</title>
        <authorList>
            <person name="Godinho O."/>
            <person name="Botelho R."/>
            <person name="Albuquerque L."/>
            <person name="Wiegand S."/>
            <person name="Da Costa M.S."/>
            <person name="Lobo-Da-Cunha A."/>
            <person name="Jogler C."/>
            <person name="Lage O.M."/>
        </authorList>
    </citation>
    <scope>NUCLEOTIDE SEQUENCE [LARGE SCALE GENOMIC DNA]</scope>
    <source>
        <strain evidence="1 2">FF15</strain>
    </source>
</reference>
<organism evidence="1 2">
    <name type="scientific">Bremerella alba</name>
    <dbReference type="NCBI Taxonomy" id="980252"/>
    <lineage>
        <taxon>Bacteria</taxon>
        <taxon>Pseudomonadati</taxon>
        <taxon>Planctomycetota</taxon>
        <taxon>Planctomycetia</taxon>
        <taxon>Pirellulales</taxon>
        <taxon>Pirellulaceae</taxon>
        <taxon>Bremerella</taxon>
    </lineage>
</organism>
<comment type="caution">
    <text evidence="1">The sequence shown here is derived from an EMBL/GenBank/DDBJ whole genome shotgun (WGS) entry which is preliminary data.</text>
</comment>
<evidence type="ECO:0000313" key="1">
    <source>
        <dbReference type="EMBL" id="MBA2116804.1"/>
    </source>
</evidence>
<name>A0A7V8V8B0_9BACT</name>
<sequence>MDLPTLITCGGLSACSVLLIATNWSQAKQWLPRLPSTASPSRNHSNPAELIEAYHVARDACGDNANLATLTDQVFKDLICRKVLRCEK</sequence>
<dbReference type="AlphaFoldDB" id="A0A7V8V8B0"/>
<accession>A0A7V8V8B0</accession>
<dbReference type="RefSeq" id="WP_207398199.1">
    <property type="nucleotide sequence ID" value="NZ_JABRWO010000011.1"/>
</dbReference>